<evidence type="ECO:0000313" key="1">
    <source>
        <dbReference type="EMBL" id="PHQ36094.1"/>
    </source>
</evidence>
<dbReference type="OrthoDB" id="272502at2"/>
<gene>
    <name evidence="1" type="ORF">CEE69_07375</name>
</gene>
<dbReference type="Proteomes" id="UP000225740">
    <property type="component" value="Unassembled WGS sequence"/>
</dbReference>
<accession>A0A2G1WAM4</accession>
<keyword evidence="2" id="KW-1185">Reference proteome</keyword>
<comment type="caution">
    <text evidence="1">The sequence shown here is derived from an EMBL/GenBank/DDBJ whole genome shotgun (WGS) entry which is preliminary data.</text>
</comment>
<organism evidence="1 2">
    <name type="scientific">Rhodopirellula bahusiensis</name>
    <dbReference type="NCBI Taxonomy" id="2014065"/>
    <lineage>
        <taxon>Bacteria</taxon>
        <taxon>Pseudomonadati</taxon>
        <taxon>Planctomycetota</taxon>
        <taxon>Planctomycetia</taxon>
        <taxon>Pirellulales</taxon>
        <taxon>Pirellulaceae</taxon>
        <taxon>Rhodopirellula</taxon>
    </lineage>
</organism>
<name>A0A2G1WAM4_9BACT</name>
<dbReference type="AlphaFoldDB" id="A0A2G1WAM4"/>
<proteinExistence type="predicted"/>
<dbReference type="EMBL" id="NIZW01000004">
    <property type="protein sequence ID" value="PHQ36094.1"/>
    <property type="molecule type" value="Genomic_DNA"/>
</dbReference>
<protein>
    <submittedName>
        <fullName evidence="1">Uncharacterized protein</fullName>
    </submittedName>
</protein>
<reference evidence="1 2" key="1">
    <citation type="submission" date="2017-06" db="EMBL/GenBank/DDBJ databases">
        <title>Description of Rhodopirellula bahusiensis sp. nov.</title>
        <authorList>
            <person name="Kizina J."/>
            <person name="Harder J."/>
        </authorList>
    </citation>
    <scope>NUCLEOTIDE SEQUENCE [LARGE SCALE GENOMIC DNA]</scope>
    <source>
        <strain evidence="1 2">SWK21</strain>
    </source>
</reference>
<evidence type="ECO:0000313" key="2">
    <source>
        <dbReference type="Proteomes" id="UP000225740"/>
    </source>
</evidence>
<sequence length="224" mass="24507">MQNERFIRRDWIIRYRVTPVVLAFGFTICLGGTLVSAADPVGSGQSNFGQQGIPSMASGNAGVGDPLTNAGVILREGTRVGPVTGRFVISGHRWRFLPEQAESVHEQNLDTLVQHGLARKPTQEEETLLGKKQPIGRGIGTFDSANLEDPDLPITPAAIAVPMTLVTENLMLDRISRAIEEDSNDDRWTVTGYVTEFRDENRLVIETTVRAPMLTNSKPVLGGR</sequence>